<evidence type="ECO:0000313" key="2">
    <source>
        <dbReference type="EMBL" id="MFF3671535.1"/>
    </source>
</evidence>
<feature type="transmembrane region" description="Helical" evidence="1">
    <location>
        <begin position="99"/>
        <end position="129"/>
    </location>
</feature>
<name>A0ABW6T6T0_9ACTN</name>
<dbReference type="Proteomes" id="UP001602013">
    <property type="component" value="Unassembled WGS sequence"/>
</dbReference>
<keyword evidence="3" id="KW-1185">Reference proteome</keyword>
<accession>A0ABW6T6T0</accession>
<keyword evidence="1" id="KW-1133">Transmembrane helix</keyword>
<dbReference type="EMBL" id="JBIASD010000049">
    <property type="protein sequence ID" value="MFF3671535.1"/>
    <property type="molecule type" value="Genomic_DNA"/>
</dbReference>
<protein>
    <recommendedName>
        <fullName evidence="4">Thiosulfate dehydrogenase [quinone] large subunit</fullName>
    </recommendedName>
</protein>
<reference evidence="2 3" key="1">
    <citation type="submission" date="2024-10" db="EMBL/GenBank/DDBJ databases">
        <title>The Natural Products Discovery Center: Release of the First 8490 Sequenced Strains for Exploring Actinobacteria Biosynthetic Diversity.</title>
        <authorList>
            <person name="Kalkreuter E."/>
            <person name="Kautsar S.A."/>
            <person name="Yang D."/>
            <person name="Bader C.D."/>
            <person name="Teijaro C.N."/>
            <person name="Fluegel L."/>
            <person name="Davis C.M."/>
            <person name="Simpson J.R."/>
            <person name="Lauterbach L."/>
            <person name="Steele A.D."/>
            <person name="Gui C."/>
            <person name="Meng S."/>
            <person name="Li G."/>
            <person name="Viehrig K."/>
            <person name="Ye F."/>
            <person name="Su P."/>
            <person name="Kiefer A.F."/>
            <person name="Nichols A."/>
            <person name="Cepeda A.J."/>
            <person name="Yan W."/>
            <person name="Fan B."/>
            <person name="Jiang Y."/>
            <person name="Adhikari A."/>
            <person name="Zheng C.-J."/>
            <person name="Schuster L."/>
            <person name="Cowan T.M."/>
            <person name="Smanski M.J."/>
            <person name="Chevrette M.G."/>
            <person name="De Carvalho L.P.S."/>
            <person name="Shen B."/>
        </authorList>
    </citation>
    <scope>NUCLEOTIDE SEQUENCE [LARGE SCALE GENOMIC DNA]</scope>
    <source>
        <strain evidence="2 3">NPDC002173</strain>
    </source>
</reference>
<gene>
    <name evidence="2" type="ORF">ACFYXI_38725</name>
</gene>
<feature type="transmembrane region" description="Helical" evidence="1">
    <location>
        <begin position="149"/>
        <end position="173"/>
    </location>
</feature>
<sequence length="186" mass="19655">MAITERRGRQGADVVPGPGAHAMTARRPVEYVWGIARMAIGWIFLWAFLDKLFGLGFATPGNKAWINGGSPTTGFLKGTAENALGGFFSSLAGQGWADWLFMIGLAGIGTALILGAGIRVAAISGGLLLMLMWAAELPLTTNPFLDEHVIYMVVIAGLALANAGDTLGIGRWWGGTALVQRFPILK</sequence>
<comment type="caution">
    <text evidence="2">The sequence shown here is derived from an EMBL/GenBank/DDBJ whole genome shotgun (WGS) entry which is preliminary data.</text>
</comment>
<feature type="transmembrane region" description="Helical" evidence="1">
    <location>
        <begin position="31"/>
        <end position="49"/>
    </location>
</feature>
<evidence type="ECO:0000313" key="3">
    <source>
        <dbReference type="Proteomes" id="UP001602013"/>
    </source>
</evidence>
<evidence type="ECO:0008006" key="4">
    <source>
        <dbReference type="Google" id="ProtNLM"/>
    </source>
</evidence>
<dbReference type="RefSeq" id="WP_387417710.1">
    <property type="nucleotide sequence ID" value="NZ_JBIASD010000049.1"/>
</dbReference>
<keyword evidence="1" id="KW-0472">Membrane</keyword>
<organism evidence="2 3">
    <name type="scientific">Microtetraspora malaysiensis</name>
    <dbReference type="NCBI Taxonomy" id="161358"/>
    <lineage>
        <taxon>Bacteria</taxon>
        <taxon>Bacillati</taxon>
        <taxon>Actinomycetota</taxon>
        <taxon>Actinomycetes</taxon>
        <taxon>Streptosporangiales</taxon>
        <taxon>Streptosporangiaceae</taxon>
        <taxon>Microtetraspora</taxon>
    </lineage>
</organism>
<evidence type="ECO:0000256" key="1">
    <source>
        <dbReference type="SAM" id="Phobius"/>
    </source>
</evidence>
<keyword evidence="1" id="KW-0812">Transmembrane</keyword>
<proteinExistence type="predicted"/>